<proteinExistence type="predicted"/>
<reference evidence="2 3" key="1">
    <citation type="submission" date="2018-10" db="EMBL/GenBank/DDBJ databases">
        <title>A high-quality apple genome assembly.</title>
        <authorList>
            <person name="Hu J."/>
        </authorList>
    </citation>
    <scope>NUCLEOTIDE SEQUENCE [LARGE SCALE GENOMIC DNA]</scope>
    <source>
        <strain evidence="3">cv. HFTH1</strain>
        <tissue evidence="2">Young leaf</tissue>
    </source>
</reference>
<keyword evidence="3" id="KW-1185">Reference proteome</keyword>
<dbReference type="SUPFAM" id="SSF48403">
    <property type="entry name" value="Ankyrin repeat"/>
    <property type="match status" value="1"/>
</dbReference>
<organism evidence="2 3">
    <name type="scientific">Malus domestica</name>
    <name type="common">Apple</name>
    <name type="synonym">Pyrus malus</name>
    <dbReference type="NCBI Taxonomy" id="3750"/>
    <lineage>
        <taxon>Eukaryota</taxon>
        <taxon>Viridiplantae</taxon>
        <taxon>Streptophyta</taxon>
        <taxon>Embryophyta</taxon>
        <taxon>Tracheophyta</taxon>
        <taxon>Spermatophyta</taxon>
        <taxon>Magnoliopsida</taxon>
        <taxon>eudicotyledons</taxon>
        <taxon>Gunneridae</taxon>
        <taxon>Pentapetalae</taxon>
        <taxon>rosids</taxon>
        <taxon>fabids</taxon>
        <taxon>Rosales</taxon>
        <taxon>Rosaceae</taxon>
        <taxon>Amygdaloideae</taxon>
        <taxon>Maleae</taxon>
        <taxon>Malus</taxon>
    </lineage>
</organism>
<dbReference type="AlphaFoldDB" id="A0A498JT78"/>
<dbReference type="InterPro" id="IPR002110">
    <property type="entry name" value="Ankyrin_rpt"/>
</dbReference>
<comment type="caution">
    <text evidence="2">The sequence shown here is derived from an EMBL/GenBank/DDBJ whole genome shotgun (WGS) entry which is preliminary data.</text>
</comment>
<accession>A0A498JT78</accession>
<feature type="repeat" description="ANK" evidence="1">
    <location>
        <begin position="56"/>
        <end position="88"/>
    </location>
</feature>
<dbReference type="InterPro" id="IPR036770">
    <property type="entry name" value="Ankyrin_rpt-contain_sf"/>
</dbReference>
<dbReference type="PANTHER" id="PTHR24121:SF30">
    <property type="entry name" value="ANKYRIN REPEAT-CONTAINING PROTEIN ITN1-LIKE"/>
    <property type="match status" value="1"/>
</dbReference>
<dbReference type="PROSITE" id="PS50297">
    <property type="entry name" value="ANK_REP_REGION"/>
    <property type="match status" value="1"/>
</dbReference>
<feature type="non-terminal residue" evidence="2">
    <location>
        <position position="1"/>
    </location>
</feature>
<name>A0A498JT78_MALDO</name>
<dbReference type="Proteomes" id="UP000290289">
    <property type="component" value="Chromosome 5"/>
</dbReference>
<gene>
    <name evidence="2" type="ORF">DVH24_010740</name>
</gene>
<feature type="repeat" description="ANK" evidence="1">
    <location>
        <begin position="204"/>
        <end position="236"/>
    </location>
</feature>
<evidence type="ECO:0000313" key="2">
    <source>
        <dbReference type="EMBL" id="RXH98415.1"/>
    </source>
</evidence>
<dbReference type="Pfam" id="PF12796">
    <property type="entry name" value="Ank_2"/>
    <property type="match status" value="2"/>
</dbReference>
<keyword evidence="1" id="KW-0040">ANK repeat</keyword>
<dbReference type="PROSITE" id="PS50088">
    <property type="entry name" value="ANK_REPEAT"/>
    <property type="match status" value="2"/>
</dbReference>
<dbReference type="SMART" id="SM00248">
    <property type="entry name" value="ANK"/>
    <property type="match status" value="2"/>
</dbReference>
<dbReference type="Gene3D" id="1.25.40.20">
    <property type="entry name" value="Ankyrin repeat-containing domain"/>
    <property type="match status" value="2"/>
</dbReference>
<dbReference type="PANTHER" id="PTHR24121">
    <property type="entry name" value="NO MECHANORECEPTOR POTENTIAL C, ISOFORM D-RELATED"/>
    <property type="match status" value="1"/>
</dbReference>
<evidence type="ECO:0000313" key="3">
    <source>
        <dbReference type="Proteomes" id="UP000290289"/>
    </source>
</evidence>
<dbReference type="EMBL" id="RDQH01000331">
    <property type="protein sequence ID" value="RXH98415.1"/>
    <property type="molecule type" value="Genomic_DNA"/>
</dbReference>
<sequence>GFLENIGHGRLTADLFRKTSKENNILHIAAELKQINFFKKEKINHESPRYWATNKNGETPLHVAARVGCDKVLTFLIDRTISLPIEGVDPEEQPIDGEAYKKLLRMTNLYSTACCCSILSCWSIEVFDPELCCSCYSTKESSLFLAARAKSTSIAGYILNETPVHISPFQRTNGVTALHAAATRKYFTDKVQLPLSKILLKRLGGLTPLHCASLRGNFKAAHLLIQNSNSTCYISDMAT</sequence>
<evidence type="ECO:0000256" key="1">
    <source>
        <dbReference type="PROSITE-ProRule" id="PRU00023"/>
    </source>
</evidence>
<dbReference type="STRING" id="3750.A0A498JT78"/>
<protein>
    <submittedName>
        <fullName evidence="2">Uncharacterized protein</fullName>
    </submittedName>
</protein>